<dbReference type="GO" id="GO:0016810">
    <property type="term" value="F:hydrolase activity, acting on carbon-nitrogen (but not peptide) bonds"/>
    <property type="evidence" value="ECO:0007669"/>
    <property type="project" value="InterPro"/>
</dbReference>
<dbReference type="PROSITE" id="PS51677">
    <property type="entry name" value="NODB"/>
    <property type="match status" value="1"/>
</dbReference>
<dbReference type="InterPro" id="IPR050248">
    <property type="entry name" value="Polysacc_deacetylase_ArnD"/>
</dbReference>
<dbReference type="PANTHER" id="PTHR10587:SF125">
    <property type="entry name" value="POLYSACCHARIDE DEACETYLASE YHEN-RELATED"/>
    <property type="match status" value="1"/>
</dbReference>
<dbReference type="Gene3D" id="3.20.20.370">
    <property type="entry name" value="Glycoside hydrolase/deacetylase"/>
    <property type="match status" value="1"/>
</dbReference>
<dbReference type="Pfam" id="PF01522">
    <property type="entry name" value="Polysacc_deac_1"/>
    <property type="match status" value="1"/>
</dbReference>
<accession>A0A4V2RE01</accession>
<comment type="caution">
    <text evidence="2">The sequence shown here is derived from an EMBL/GenBank/DDBJ whole genome shotgun (WGS) entry which is preliminary data.</text>
</comment>
<evidence type="ECO:0000313" key="2">
    <source>
        <dbReference type="EMBL" id="TCN26790.1"/>
    </source>
</evidence>
<sequence length="150" mass="17296">MAKEGHALGMHGVTHDKKKIYQSPKTVINEMDQARKTIKAVTGVDTLLIRTPYGSVPYMKADYKKAVKDHGYILWDWNIDSMDWHYRDQRFIDNVLAQLAAQSSSSQPPVILLHEREETAAELPKLLEYLSRNRYEMKSLDPSMTPIHLK</sequence>
<proteinExistence type="predicted"/>
<evidence type="ECO:0000313" key="3">
    <source>
        <dbReference type="Proteomes" id="UP000295689"/>
    </source>
</evidence>
<dbReference type="GO" id="GO:0005975">
    <property type="term" value="P:carbohydrate metabolic process"/>
    <property type="evidence" value="ECO:0007669"/>
    <property type="project" value="InterPro"/>
</dbReference>
<dbReference type="PANTHER" id="PTHR10587">
    <property type="entry name" value="GLYCOSYL TRANSFERASE-RELATED"/>
    <property type="match status" value="1"/>
</dbReference>
<protein>
    <submittedName>
        <fullName evidence="2">Polysaccharide deacetylase</fullName>
    </submittedName>
</protein>
<reference evidence="2 3" key="1">
    <citation type="journal article" date="2015" name="Stand. Genomic Sci.">
        <title>Genomic Encyclopedia of Bacterial and Archaeal Type Strains, Phase III: the genomes of soil and plant-associated and newly described type strains.</title>
        <authorList>
            <person name="Whitman W.B."/>
            <person name="Woyke T."/>
            <person name="Klenk H.P."/>
            <person name="Zhou Y."/>
            <person name="Lilburn T.G."/>
            <person name="Beck B.J."/>
            <person name="De Vos P."/>
            <person name="Vandamme P."/>
            <person name="Eisen J.A."/>
            <person name="Garrity G."/>
            <person name="Hugenholtz P."/>
            <person name="Kyrpides N.C."/>
        </authorList>
    </citation>
    <scope>NUCLEOTIDE SEQUENCE [LARGE SCALE GENOMIC DNA]</scope>
    <source>
        <strain evidence="2 3">CV53</strain>
    </source>
</reference>
<keyword evidence="3" id="KW-1185">Reference proteome</keyword>
<name>A0A4V2RE01_9BACI</name>
<evidence type="ECO:0000259" key="1">
    <source>
        <dbReference type="PROSITE" id="PS51677"/>
    </source>
</evidence>
<feature type="domain" description="NodB homology" evidence="1">
    <location>
        <begin position="1"/>
        <end position="138"/>
    </location>
</feature>
<dbReference type="EMBL" id="SLVV01000003">
    <property type="protein sequence ID" value="TCN26790.1"/>
    <property type="molecule type" value="Genomic_DNA"/>
</dbReference>
<dbReference type="Proteomes" id="UP000295689">
    <property type="component" value="Unassembled WGS sequence"/>
</dbReference>
<dbReference type="InterPro" id="IPR002509">
    <property type="entry name" value="NODB_dom"/>
</dbReference>
<dbReference type="InterPro" id="IPR011330">
    <property type="entry name" value="Glyco_hydro/deAcase_b/a-brl"/>
</dbReference>
<gene>
    <name evidence="2" type="ORF">EV146_103313</name>
</gene>
<dbReference type="AlphaFoldDB" id="A0A4V2RE01"/>
<dbReference type="SUPFAM" id="SSF88713">
    <property type="entry name" value="Glycoside hydrolase/deacetylase"/>
    <property type="match status" value="1"/>
</dbReference>
<organism evidence="2 3">
    <name type="scientific">Mesobacillus foraminis</name>
    <dbReference type="NCBI Taxonomy" id="279826"/>
    <lineage>
        <taxon>Bacteria</taxon>
        <taxon>Bacillati</taxon>
        <taxon>Bacillota</taxon>
        <taxon>Bacilli</taxon>
        <taxon>Bacillales</taxon>
        <taxon>Bacillaceae</taxon>
        <taxon>Mesobacillus</taxon>
    </lineage>
</organism>